<organism evidence="1 2">
    <name type="scientific">Ohtaekwangia kribbensis</name>
    <dbReference type="NCBI Taxonomy" id="688913"/>
    <lineage>
        <taxon>Bacteria</taxon>
        <taxon>Pseudomonadati</taxon>
        <taxon>Bacteroidota</taxon>
        <taxon>Cytophagia</taxon>
        <taxon>Cytophagales</taxon>
        <taxon>Fulvivirgaceae</taxon>
        <taxon>Ohtaekwangia</taxon>
    </lineage>
</organism>
<reference evidence="2" key="1">
    <citation type="journal article" date="2019" name="Int. J. Syst. Evol. Microbiol.">
        <title>The Global Catalogue of Microorganisms (GCM) 10K type strain sequencing project: providing services to taxonomists for standard genome sequencing and annotation.</title>
        <authorList>
            <consortium name="The Broad Institute Genomics Platform"/>
            <consortium name="The Broad Institute Genome Sequencing Center for Infectious Disease"/>
            <person name="Wu L."/>
            <person name="Ma J."/>
        </authorList>
    </citation>
    <scope>NUCLEOTIDE SEQUENCE [LARGE SCALE GENOMIC DNA]</scope>
    <source>
        <strain evidence="2">CCUG 58938</strain>
    </source>
</reference>
<evidence type="ECO:0000313" key="2">
    <source>
        <dbReference type="Proteomes" id="UP001597112"/>
    </source>
</evidence>
<comment type="caution">
    <text evidence="1">The sequence shown here is derived from an EMBL/GenBank/DDBJ whole genome shotgun (WGS) entry which is preliminary data.</text>
</comment>
<accession>A0ABW3K8U9</accession>
<proteinExistence type="predicted"/>
<evidence type="ECO:0000313" key="1">
    <source>
        <dbReference type="EMBL" id="MFD1001865.1"/>
    </source>
</evidence>
<dbReference type="RefSeq" id="WP_377582358.1">
    <property type="nucleotide sequence ID" value="NZ_JBHTKA010000008.1"/>
</dbReference>
<gene>
    <name evidence="1" type="ORF">ACFQ21_21245</name>
</gene>
<name>A0ABW3K8U9_9BACT</name>
<sequence length="59" mass="7119">MRQRINSYHDLLTKIEKLEASDLQQNEDIRNIYDVIKELLEPAVKYQRPIGFRTSRDKE</sequence>
<keyword evidence="2" id="KW-1185">Reference proteome</keyword>
<dbReference type="Proteomes" id="UP001597112">
    <property type="component" value="Unassembled WGS sequence"/>
</dbReference>
<dbReference type="EMBL" id="JBHTKA010000008">
    <property type="protein sequence ID" value="MFD1001865.1"/>
    <property type="molecule type" value="Genomic_DNA"/>
</dbReference>
<protein>
    <submittedName>
        <fullName evidence="1">Uncharacterized protein</fullName>
    </submittedName>
</protein>